<dbReference type="SUPFAM" id="SSF46894">
    <property type="entry name" value="C-terminal effector domain of the bipartite response regulators"/>
    <property type="match status" value="1"/>
</dbReference>
<dbReference type="InterPro" id="IPR011990">
    <property type="entry name" value="TPR-like_helical_dom_sf"/>
</dbReference>
<comment type="caution">
    <text evidence="4">The sequence shown here is derived from an EMBL/GenBank/DDBJ whole genome shotgun (WGS) entry which is preliminary data.</text>
</comment>
<dbReference type="InterPro" id="IPR000792">
    <property type="entry name" value="Tscrpt_reg_LuxR_C"/>
</dbReference>
<gene>
    <name evidence="4" type="ORF">C7Y72_14115</name>
</gene>
<dbReference type="PANTHER" id="PTHR16305">
    <property type="entry name" value="TESTICULAR SOLUBLE ADENYLYL CYCLASE"/>
    <property type="match status" value="1"/>
</dbReference>
<name>A0A2T4UEF4_9ACTN</name>
<dbReference type="SUPFAM" id="SSF48452">
    <property type="entry name" value="TPR-like"/>
    <property type="match status" value="1"/>
</dbReference>
<dbReference type="InterPro" id="IPR041664">
    <property type="entry name" value="AAA_16"/>
</dbReference>
<dbReference type="CDD" id="cd06170">
    <property type="entry name" value="LuxR_C_like"/>
    <property type="match status" value="1"/>
</dbReference>
<dbReference type="GO" id="GO:0003677">
    <property type="term" value="F:DNA binding"/>
    <property type="evidence" value="ECO:0007669"/>
    <property type="project" value="InterPro"/>
</dbReference>
<evidence type="ECO:0000259" key="3">
    <source>
        <dbReference type="PROSITE" id="PS50043"/>
    </source>
</evidence>
<dbReference type="GO" id="GO:0004016">
    <property type="term" value="F:adenylate cyclase activity"/>
    <property type="evidence" value="ECO:0007669"/>
    <property type="project" value="TreeGrafter"/>
</dbReference>
<keyword evidence="2" id="KW-0067">ATP-binding</keyword>
<feature type="domain" description="HTH luxR-type" evidence="3">
    <location>
        <begin position="881"/>
        <end position="942"/>
    </location>
</feature>
<dbReference type="AlphaFoldDB" id="A0A2T4UEF4"/>
<dbReference type="Pfam" id="PF00196">
    <property type="entry name" value="GerE"/>
    <property type="match status" value="1"/>
</dbReference>
<evidence type="ECO:0000256" key="2">
    <source>
        <dbReference type="ARBA" id="ARBA00022840"/>
    </source>
</evidence>
<accession>A0A2T4UEF4</accession>
<dbReference type="RefSeq" id="WP_107569844.1">
    <property type="nucleotide sequence ID" value="NZ_PYYB01000002.1"/>
</dbReference>
<sequence length="942" mass="97354">MVQDAPAQRARHPRLRERETELRAVAAAIGALRAGRGGLLVVTAPAGLGKTRILDAMAAGARAGRCTVCRTAGTELTRPLPFGAASALLRPWLAAADPDARDAVLAGAAAGAGALLADRAPVVGAVAELDAQMTVVHALQRTVANIGERERLVLLVDDLHWVDEPSLRFVASLARQATGLGILLGVALRPGVSPAAEAAVAVPHARVLRPAALSAPAAASVVDEVLPAAPGTAFAAACTTVTGGNPLLLRELLHALLEEGVRGADADAGRVHDVGAEPARWIVRSMLGQLDGDAVRLARAVAILGPGPVADATTVARLDAATATPALAAGRRCGLLTDMGPVDVVHPLLRHAVLAETPVGERSRLELRAARLRVLAGDAALAGAHLLAVPPGGRAWVVDALADAARHARRRAAPSEAARLLDRALAEPPPPARSAGTLAAAARAQAAAGRTDAPGTFEAAIAAAPGDDRPRLLLELAWVHQAHGRFDAAADAAQRGLDAGPRDEELGVELAAMHDATRLWSPGPAAAVASAVAARVGRPVGGRAERAALADAARRHMFAGDDHVLTAELALRAWDDGALLAESSADDPAGVRVAFALLGADRYAEVLAIADACLKDAQRRASPMAHATWRHLRGHGLAQAGVLDEAEADLHQALSAHEHGWGALLPGTTALLVTVRLERGDVAGAHEALAIADRSATHPRPSPMWAVTDAARGRLLLAQGDPAAAVELLLAAGRRGIEELGALNPALGPWRADATRALAAVGRDDEARTQGDAEVAAARRFGAPRALSQALRARATVASDAVERRALLEEAVAVSAPSQSRIEHAWALLELGEDLRQRDTVAARETLRLALDAADRCAADGLASRARAQLIAAGGRPRRRRLAGPESLTVGERRVALLARDGLSNRAIADELFVTPKAVAFHLGNAYRKLGIGSRRELDAVL</sequence>
<dbReference type="Proteomes" id="UP000240739">
    <property type="component" value="Unassembled WGS sequence"/>
</dbReference>
<organism evidence="4 5">
    <name type="scientific">Paraconexibacter algicola</name>
    <dbReference type="NCBI Taxonomy" id="2133960"/>
    <lineage>
        <taxon>Bacteria</taxon>
        <taxon>Bacillati</taxon>
        <taxon>Actinomycetota</taxon>
        <taxon>Thermoleophilia</taxon>
        <taxon>Solirubrobacterales</taxon>
        <taxon>Paraconexibacteraceae</taxon>
        <taxon>Paraconexibacter</taxon>
    </lineage>
</organism>
<dbReference type="Gene3D" id="1.25.40.10">
    <property type="entry name" value="Tetratricopeptide repeat domain"/>
    <property type="match status" value="2"/>
</dbReference>
<evidence type="ECO:0000313" key="4">
    <source>
        <dbReference type="EMBL" id="PTL56125.1"/>
    </source>
</evidence>
<dbReference type="SMART" id="SM00421">
    <property type="entry name" value="HTH_LUXR"/>
    <property type="match status" value="1"/>
</dbReference>
<evidence type="ECO:0000313" key="5">
    <source>
        <dbReference type="Proteomes" id="UP000240739"/>
    </source>
</evidence>
<dbReference type="GO" id="GO:0005737">
    <property type="term" value="C:cytoplasm"/>
    <property type="evidence" value="ECO:0007669"/>
    <property type="project" value="TreeGrafter"/>
</dbReference>
<proteinExistence type="predicted"/>
<protein>
    <recommendedName>
        <fullName evidence="3">HTH luxR-type domain-containing protein</fullName>
    </recommendedName>
</protein>
<reference evidence="4 5" key="1">
    <citation type="submission" date="2018-03" db="EMBL/GenBank/DDBJ databases">
        <title>Aquarubrobacter algicola gen. nov., sp. nov., a novel actinobacterium isolated from shallow eutrophic lake during the end of cyanobacterial harmful algal blooms.</title>
        <authorList>
            <person name="Chun S.J."/>
        </authorList>
    </citation>
    <scope>NUCLEOTIDE SEQUENCE [LARGE SCALE GENOMIC DNA]</scope>
    <source>
        <strain evidence="4 5">Seoho-28</strain>
    </source>
</reference>
<keyword evidence="5" id="KW-1185">Reference proteome</keyword>
<dbReference type="Gene3D" id="1.10.10.10">
    <property type="entry name" value="Winged helix-like DNA-binding domain superfamily/Winged helix DNA-binding domain"/>
    <property type="match status" value="1"/>
</dbReference>
<dbReference type="OrthoDB" id="134933at2"/>
<dbReference type="InterPro" id="IPR036388">
    <property type="entry name" value="WH-like_DNA-bd_sf"/>
</dbReference>
<dbReference type="PANTHER" id="PTHR16305:SF35">
    <property type="entry name" value="TRANSCRIPTIONAL ACTIVATOR DOMAIN"/>
    <property type="match status" value="1"/>
</dbReference>
<dbReference type="Pfam" id="PF13191">
    <property type="entry name" value="AAA_16"/>
    <property type="match status" value="1"/>
</dbReference>
<dbReference type="InterPro" id="IPR016032">
    <property type="entry name" value="Sig_transdc_resp-reg_C-effctor"/>
</dbReference>
<keyword evidence="1" id="KW-0547">Nucleotide-binding</keyword>
<dbReference type="GO" id="GO:0006355">
    <property type="term" value="P:regulation of DNA-templated transcription"/>
    <property type="evidence" value="ECO:0007669"/>
    <property type="project" value="InterPro"/>
</dbReference>
<dbReference type="EMBL" id="PYYB01000002">
    <property type="protein sequence ID" value="PTL56125.1"/>
    <property type="molecule type" value="Genomic_DNA"/>
</dbReference>
<dbReference type="PROSITE" id="PS50043">
    <property type="entry name" value="HTH_LUXR_2"/>
    <property type="match status" value="1"/>
</dbReference>
<evidence type="ECO:0000256" key="1">
    <source>
        <dbReference type="ARBA" id="ARBA00022741"/>
    </source>
</evidence>
<dbReference type="GO" id="GO:0005524">
    <property type="term" value="F:ATP binding"/>
    <property type="evidence" value="ECO:0007669"/>
    <property type="project" value="UniProtKB-KW"/>
</dbReference>